<evidence type="ECO:0000313" key="9">
    <source>
        <dbReference type="EMBL" id="GAX10298.1"/>
    </source>
</evidence>
<dbReference type="GO" id="GO:0016705">
    <property type="term" value="F:oxidoreductase activity, acting on paired donors, with incorporation or reduction of molecular oxygen"/>
    <property type="evidence" value="ECO:0007669"/>
    <property type="project" value="InterPro"/>
</dbReference>
<feature type="region of interest" description="Disordered" evidence="7">
    <location>
        <begin position="660"/>
        <end position="679"/>
    </location>
</feature>
<evidence type="ECO:0000256" key="4">
    <source>
        <dbReference type="ARBA" id="ARBA00022746"/>
    </source>
</evidence>
<evidence type="ECO:0000256" key="2">
    <source>
        <dbReference type="ARBA" id="ARBA00006599"/>
    </source>
</evidence>
<dbReference type="Pfam" id="PF05834">
    <property type="entry name" value="Lycopene_cycl"/>
    <property type="match status" value="1"/>
</dbReference>
<evidence type="ECO:0000313" key="10">
    <source>
        <dbReference type="Proteomes" id="UP000198406"/>
    </source>
</evidence>
<keyword evidence="10" id="KW-1185">Reference proteome</keyword>
<accession>A0A1Z5J8Z7</accession>
<organism evidence="9 10">
    <name type="scientific">Fistulifera solaris</name>
    <name type="common">Oleaginous diatom</name>
    <dbReference type="NCBI Taxonomy" id="1519565"/>
    <lineage>
        <taxon>Eukaryota</taxon>
        <taxon>Sar</taxon>
        <taxon>Stramenopiles</taxon>
        <taxon>Ochrophyta</taxon>
        <taxon>Bacillariophyta</taxon>
        <taxon>Bacillariophyceae</taxon>
        <taxon>Bacillariophycidae</taxon>
        <taxon>Naviculales</taxon>
        <taxon>Naviculaceae</taxon>
        <taxon>Fistulifera</taxon>
    </lineage>
</organism>
<dbReference type="NCBIfam" id="TIGR01790">
    <property type="entry name" value="carotene-cycl"/>
    <property type="match status" value="1"/>
</dbReference>
<feature type="signal peptide" evidence="8">
    <location>
        <begin position="1"/>
        <end position="24"/>
    </location>
</feature>
<comment type="pathway">
    <text evidence="6">Carotenoid biosynthesis; beta-zeacarotene biosynthesis.</text>
</comment>
<evidence type="ECO:0000256" key="5">
    <source>
        <dbReference type="ARBA" id="ARBA00023027"/>
    </source>
</evidence>
<feature type="chain" id="PRO_5012803263" description="lycopene beta-cyclase" evidence="8">
    <location>
        <begin position="25"/>
        <end position="699"/>
    </location>
</feature>
<keyword evidence="4" id="KW-0125">Carotenoid biosynthesis</keyword>
<name>A0A1Z5J8Z7_FISSO</name>
<dbReference type="PANTHER" id="PTHR39757">
    <property type="match status" value="1"/>
</dbReference>
<dbReference type="SUPFAM" id="SSF51905">
    <property type="entry name" value="FAD/NAD(P)-binding domain"/>
    <property type="match status" value="1"/>
</dbReference>
<evidence type="ECO:0000256" key="1">
    <source>
        <dbReference type="ARBA" id="ARBA00005089"/>
    </source>
</evidence>
<keyword evidence="8" id="KW-0732">Signal</keyword>
<reference evidence="9 10" key="1">
    <citation type="journal article" date="2015" name="Plant Cell">
        <title>Oil accumulation by the oleaginous diatom Fistulifera solaris as revealed by the genome and transcriptome.</title>
        <authorList>
            <person name="Tanaka T."/>
            <person name="Maeda Y."/>
            <person name="Veluchamy A."/>
            <person name="Tanaka M."/>
            <person name="Abida H."/>
            <person name="Marechal E."/>
            <person name="Bowler C."/>
            <person name="Muto M."/>
            <person name="Sunaga Y."/>
            <person name="Tanaka M."/>
            <person name="Yoshino T."/>
            <person name="Taniguchi T."/>
            <person name="Fukuda Y."/>
            <person name="Nemoto M."/>
            <person name="Matsumoto M."/>
            <person name="Wong P.S."/>
            <person name="Aburatani S."/>
            <person name="Fujibuchi W."/>
        </authorList>
    </citation>
    <scope>NUCLEOTIDE SEQUENCE [LARGE SCALE GENOMIC DNA]</scope>
    <source>
        <strain evidence="9 10">JPCC DA0580</strain>
    </source>
</reference>
<dbReference type="GO" id="GO:0016117">
    <property type="term" value="P:carotenoid biosynthetic process"/>
    <property type="evidence" value="ECO:0007669"/>
    <property type="project" value="UniProtKB-KW"/>
</dbReference>
<dbReference type="GO" id="GO:0016860">
    <property type="term" value="F:intramolecular oxidoreductase activity"/>
    <property type="evidence" value="ECO:0007669"/>
    <property type="project" value="UniProtKB-ARBA"/>
</dbReference>
<evidence type="ECO:0000256" key="7">
    <source>
        <dbReference type="SAM" id="MobiDB-lite"/>
    </source>
</evidence>
<proteinExistence type="inferred from homology"/>
<dbReference type="AlphaFoldDB" id="A0A1Z5J8Z7"/>
<dbReference type="EMBL" id="BDSP01000016">
    <property type="protein sequence ID" value="GAX10298.1"/>
    <property type="molecule type" value="Genomic_DNA"/>
</dbReference>
<protein>
    <recommendedName>
        <fullName evidence="3">lycopene beta-cyclase</fullName>
        <ecNumber evidence="3">5.5.1.19</ecNumber>
    </recommendedName>
</protein>
<dbReference type="EC" id="5.5.1.19" evidence="3"/>
<dbReference type="InterPro" id="IPR036188">
    <property type="entry name" value="FAD/NAD-bd_sf"/>
</dbReference>
<sequence>MSSGRHFFLTLQQLLLLLLVVTEAFQPFFHRPVALPSRLLFASSPTYDDTCDILVLGSGPAARAIASLLAVSDDLDVLLTDTNIDKEFVPNYGVWQDEWQAVVDRYAAAGVSLDGNDVPSSINRLWKTTDCYFGGSFEIPVAERLRINRPYCRIDRLALREALTPGLATNGNAPYRWMAARHISEAFQINLYQPAGTLVHDANGTTIQLETLEQERLTVRTKLIIDCTGHETKLVLREPRGGNHAPPGFQIAYGALVQVDETESTDLTQIGPYDKEAMTLFDYRTDHYVDPEDEAKVGAAPTFMYAMPLYDNLIFFEETSLVARPAVSFQECKDRCIERLKYHRIKVTEVYEEEFCYIPMGGALPAKDQRIIGLGGSAVMVHPSTGYHLCRVMMAAADVAEVIRNELVETAQPNLDRAAAAAYHAIWSPENIRQRNFAVFGGEFLMKQDVVGLRGFFDGFFRLPLPLWAGFLAGWPGLPNNDKHESWWARLWYGLNFIVRIPGPVAADMVYSILTYSLFRNLSLMQSVTPFLGAPESYEYKKNIDTVGDVAAKQEGRRMVQASQITMDLPRFFDDDTGTKAETETAFFLKDDVPFVGTVFPEKKEPVSIVFRESTVQDKPAQKESISTQTVPDEKKEDIAIAQQRVKAQEALLKARLEYSKSTTTAETSSDDLAHEPMDAATRQERARRAMMEVRLKRN</sequence>
<dbReference type="Proteomes" id="UP000198406">
    <property type="component" value="Unassembled WGS sequence"/>
</dbReference>
<comment type="pathway">
    <text evidence="1">Carotenoid biosynthesis; beta-carotene biosynthesis.</text>
</comment>
<dbReference type="OrthoDB" id="1716816at2759"/>
<evidence type="ECO:0000256" key="6">
    <source>
        <dbReference type="ARBA" id="ARBA00037906"/>
    </source>
</evidence>
<dbReference type="InterPro" id="IPR010108">
    <property type="entry name" value="Lycopene_cyclase_b/e"/>
</dbReference>
<evidence type="ECO:0000256" key="8">
    <source>
        <dbReference type="SAM" id="SignalP"/>
    </source>
</evidence>
<comment type="similarity">
    <text evidence="2">Belongs to the lycopene cyclase family.</text>
</comment>
<evidence type="ECO:0000256" key="3">
    <source>
        <dbReference type="ARBA" id="ARBA00012242"/>
    </source>
</evidence>
<dbReference type="PANTHER" id="PTHR39757:SF5">
    <property type="entry name" value="OS02G0190600 PROTEIN"/>
    <property type="match status" value="1"/>
</dbReference>
<keyword evidence="9" id="KW-0413">Isomerase</keyword>
<comment type="caution">
    <text evidence="9">The sequence shown here is derived from an EMBL/GenBank/DDBJ whole genome shotgun (WGS) entry which is preliminary data.</text>
</comment>
<keyword evidence="5" id="KW-0520">NAD</keyword>
<dbReference type="InParanoid" id="A0A1Z5J8Z7"/>
<gene>
    <name evidence="9" type="ORF">FisN_3Lh499</name>
</gene>